<dbReference type="Proteomes" id="UP000289886">
    <property type="component" value="Unassembled WGS sequence"/>
</dbReference>
<evidence type="ECO:0000259" key="3">
    <source>
        <dbReference type="PROSITE" id="PS50090"/>
    </source>
</evidence>
<feature type="region of interest" description="Disordered" evidence="2">
    <location>
        <begin position="1"/>
        <end position="24"/>
    </location>
</feature>
<name>A0A444UXK4_ACIRT</name>
<gene>
    <name evidence="4" type="ORF">EOD39_19662</name>
</gene>
<feature type="domain" description="Myb-like" evidence="3">
    <location>
        <begin position="302"/>
        <end position="363"/>
    </location>
</feature>
<feature type="compositionally biased region" description="Low complexity" evidence="2">
    <location>
        <begin position="913"/>
        <end position="948"/>
    </location>
</feature>
<evidence type="ECO:0000256" key="2">
    <source>
        <dbReference type="SAM" id="MobiDB-lite"/>
    </source>
</evidence>
<dbReference type="GO" id="GO:0003682">
    <property type="term" value="F:chromatin binding"/>
    <property type="evidence" value="ECO:0007669"/>
    <property type="project" value="TreeGrafter"/>
</dbReference>
<organism evidence="4 5">
    <name type="scientific">Acipenser ruthenus</name>
    <name type="common">Sterlet sturgeon</name>
    <dbReference type="NCBI Taxonomy" id="7906"/>
    <lineage>
        <taxon>Eukaryota</taxon>
        <taxon>Metazoa</taxon>
        <taxon>Chordata</taxon>
        <taxon>Craniata</taxon>
        <taxon>Vertebrata</taxon>
        <taxon>Euteleostomi</taxon>
        <taxon>Actinopterygii</taxon>
        <taxon>Chondrostei</taxon>
        <taxon>Acipenseriformes</taxon>
        <taxon>Acipenseridae</taxon>
        <taxon>Acipenser</taxon>
    </lineage>
</organism>
<dbReference type="GO" id="GO:0006281">
    <property type="term" value="P:DNA repair"/>
    <property type="evidence" value="ECO:0007669"/>
    <property type="project" value="TreeGrafter"/>
</dbReference>
<sequence length="948" mass="103081">MQVAEIRQEGGVGINPRRVADPSEDPYIMEEEDPAKCCALESSLWELQSLQKHYHPNVAKAASVVNKPLCQQEVDINQLLEVSAFESLQKHYHPNVAKAASVVNKPLCQQEVDINQLLEVSAFEEKMIAAKKEWEVQQLKKLKTKDEERMMLEEEEDLFTYTREDAYNMEYVYDGPDGQTEIMPLWTPPTPPQDDNDVYIDSVICLMYDSTPVPESKLPPVYVRKEHKRLKMDPSGRKKKQRHGETVIPPRSLFDKGSFLKPRREGKDQKKNFSLKQQAPFAKPLPSLVKPAVEAGQDNPEWLISEDWALLQAVKQLLELPLNLSIVSAAHTPNWDMVSDVVNSCSRVYRSPKQCRSRYENVIIPREEGKLVYEANPKKKTKSIYKSKNSRPLRTCQIYAQDDSATHIHLYNSRFELMKIIASKRSPPIKPLGINYDKPLPPIQVASQRAERIAKEKKALAEQQRAQQLAQQQAGPQPPPPPTPQPQTQQPAQPQAVPQAQAVVQAAGNTVTNTASLQAGTIKTAAVGTSLQTAPVSGNVIVNTVAGVPASSFQPTNKRLASPVIPATLTTTVGGSPQVVHTPQRTVSTPAAPAEVVAIATNQGVRTVTPVTASTVSTTLTPVQTQNRSLITQVNPATAPSMQLPPGKGITHAQLHLLRQQQAQVQVQQIQAQAGSPAQIKTVGKPTQTRVAGTQLQAQGQIQSQPAQTAQVTLTKPPVVSVPAVTTLPVTMAGISVAIGQPQKAGGQVVAHQLQMQQHLLNLKKQQAAAAAAAQQQKAVQTQVGQGQGTVQQKVTVQAQQPTQQKVTYTTAQLQPGIKTQFLTTSIAQAQKPSAAQQVQTQLQVAKLPQIVQQQTVANIQQMVSASQMQGQTQTLTLSQNTGQQQVQVIPAGTATAQKLLQQQVGLAASPHSPAQGAASSESQGQQQAKVQVRAAPAVRVKAPTKPS</sequence>
<dbReference type="Gene3D" id="1.10.10.60">
    <property type="entry name" value="Homeodomain-like"/>
    <property type="match status" value="1"/>
</dbReference>
<protein>
    <submittedName>
        <fullName evidence="4">E1A-binding protein p400</fullName>
    </submittedName>
</protein>
<dbReference type="PANTHER" id="PTHR46459">
    <property type="entry name" value="E1A-BINDING PROTEIN P400-RELATED"/>
    <property type="match status" value="1"/>
</dbReference>
<evidence type="ECO:0000313" key="4">
    <source>
        <dbReference type="EMBL" id="RXM92884.1"/>
    </source>
</evidence>
<dbReference type="AlphaFoldDB" id="A0A444UXK4"/>
<feature type="compositionally biased region" description="Low complexity" evidence="2">
    <location>
        <begin position="461"/>
        <end position="475"/>
    </location>
</feature>
<accession>A0A444UXK4</accession>
<dbReference type="InterPro" id="IPR001005">
    <property type="entry name" value="SANT/Myb"/>
</dbReference>
<dbReference type="PROSITE" id="PS50090">
    <property type="entry name" value="MYB_LIKE"/>
    <property type="match status" value="1"/>
</dbReference>
<dbReference type="Pfam" id="PF03914">
    <property type="entry name" value="CBF"/>
    <property type="match status" value="1"/>
</dbReference>
<evidence type="ECO:0000256" key="1">
    <source>
        <dbReference type="ARBA" id="ARBA00007797"/>
    </source>
</evidence>
<proteinExistence type="inferred from homology"/>
<dbReference type="PANTHER" id="PTHR46459:SF1">
    <property type="entry name" value="E1A-BINDING PROTEIN P400"/>
    <property type="match status" value="1"/>
</dbReference>
<dbReference type="InterPro" id="IPR005612">
    <property type="entry name" value="CCAAT-binding_factor"/>
</dbReference>
<evidence type="ECO:0000313" key="5">
    <source>
        <dbReference type="Proteomes" id="UP000289886"/>
    </source>
</evidence>
<feature type="region of interest" description="Disordered" evidence="2">
    <location>
        <begin position="906"/>
        <end position="948"/>
    </location>
</feature>
<dbReference type="GO" id="GO:0035267">
    <property type="term" value="C:NuA4 histone acetyltransferase complex"/>
    <property type="evidence" value="ECO:0007669"/>
    <property type="project" value="TreeGrafter"/>
</dbReference>
<comment type="similarity">
    <text evidence="1">Belongs to the CBF/MAK21 family.</text>
</comment>
<dbReference type="EMBL" id="SCEB01005494">
    <property type="protein sequence ID" value="RXM92884.1"/>
    <property type="molecule type" value="Genomic_DNA"/>
</dbReference>
<feature type="region of interest" description="Disordered" evidence="2">
    <location>
        <begin position="230"/>
        <end position="276"/>
    </location>
</feature>
<feature type="compositionally biased region" description="Pro residues" evidence="2">
    <location>
        <begin position="476"/>
        <end position="485"/>
    </location>
</feature>
<feature type="region of interest" description="Disordered" evidence="2">
    <location>
        <begin position="448"/>
        <end position="501"/>
    </location>
</feature>
<keyword evidence="5" id="KW-1185">Reference proteome</keyword>
<feature type="compositionally biased region" description="Basic and acidic residues" evidence="2">
    <location>
        <begin position="449"/>
        <end position="460"/>
    </location>
</feature>
<feature type="compositionally biased region" description="Basic and acidic residues" evidence="2">
    <location>
        <begin position="262"/>
        <end position="271"/>
    </location>
</feature>
<feature type="compositionally biased region" description="Low complexity" evidence="2">
    <location>
        <begin position="486"/>
        <end position="501"/>
    </location>
</feature>
<dbReference type="GO" id="GO:0000812">
    <property type="term" value="C:Swr1 complex"/>
    <property type="evidence" value="ECO:0007669"/>
    <property type="project" value="TreeGrafter"/>
</dbReference>
<comment type="caution">
    <text evidence="4">The sequence shown here is derived from an EMBL/GenBank/DDBJ whole genome shotgun (WGS) entry which is preliminary data.</text>
</comment>
<reference evidence="4 5" key="1">
    <citation type="submission" date="2019-01" db="EMBL/GenBank/DDBJ databases">
        <title>Draft Genome and Complete Hox-Cluster Characterization of the Sterlet Sturgeon (Acipenser ruthenus).</title>
        <authorList>
            <person name="Wei Q."/>
        </authorList>
    </citation>
    <scope>NUCLEOTIDE SEQUENCE [LARGE SCALE GENOMIC DNA]</scope>
    <source>
        <strain evidence="4">WHYD16114868_AA</strain>
        <tissue evidence="4">Blood</tissue>
    </source>
</reference>